<dbReference type="GO" id="GO:0020037">
    <property type="term" value="F:heme binding"/>
    <property type="evidence" value="ECO:0007669"/>
    <property type="project" value="InterPro"/>
</dbReference>
<dbReference type="PRINTS" id="PR00385">
    <property type="entry name" value="P450"/>
</dbReference>
<dbReference type="GO" id="GO:0004497">
    <property type="term" value="F:monooxygenase activity"/>
    <property type="evidence" value="ECO:0007669"/>
    <property type="project" value="UniProtKB-KW"/>
</dbReference>
<dbReference type="SUPFAM" id="SSF48264">
    <property type="entry name" value="Cytochrome P450"/>
    <property type="match status" value="1"/>
</dbReference>
<evidence type="ECO:0000256" key="4">
    <source>
        <dbReference type="ARBA" id="ARBA00023002"/>
    </source>
</evidence>
<dbReference type="PRINTS" id="PR00465">
    <property type="entry name" value="EP450IV"/>
</dbReference>
<dbReference type="AlphaFoldDB" id="A0A2G8SIH1"/>
<dbReference type="STRING" id="1077348.A0A2G8SIH1"/>
<dbReference type="OrthoDB" id="1844152at2759"/>
<dbReference type="InterPro" id="IPR001128">
    <property type="entry name" value="Cyt_P450"/>
</dbReference>
<keyword evidence="4 8" id="KW-0560">Oxidoreductase</keyword>
<comment type="cofactor">
    <cofactor evidence="1 7">
        <name>heme</name>
        <dbReference type="ChEBI" id="CHEBI:30413"/>
    </cofactor>
</comment>
<sequence>MSADPQTVFYASLAVFVTWYLIKWRADPLWNIPTVGGPSAPILSYWTAMKTLKDSKGVLQEGYNKHYNSAFKIALLDQWVVVLTGKRLIEDLRKRPDSELSLSESIEDIQQIRFTVGREMLDDPYHVNIVRDKLTRQIPAVLPDVIDELAMVLPEYIPTDSADDWVEVGVWRSMLNIIARLSNRVFVGPPLCRDMEYLQLAIDFALDLNSDGALINYLPMFIKPLVGHYMSNVRKSVRRAIPFFSPVIKERRARMKEYGDDWSDKPNDALQWVLDTAVPKGYDDVSVVERLLFINSGAIHTTSNSLTHALYDLASMSEYIEPLRQEIEPIITEEGWSKTAITKMSKLDSFLKESTRIHGIILTSLTRKACKDVTLIDGTVIPKGTFVAAPQSATHLNEDYYPDASTFDPFRFSRAREEEGQALKHQFVNTSTEFIAFGHGKHACPGRFFAVNELKIVVAYILLHYDLKLAGDGTRPKNIYLARNILPDPSGKVLFRKRKRKS</sequence>
<keyword evidence="7 8" id="KW-0349">Heme</keyword>
<feature type="binding site" description="axial binding residue" evidence="7">
    <location>
        <position position="444"/>
    </location>
    <ligand>
        <name>heme</name>
        <dbReference type="ChEBI" id="CHEBI:30413"/>
    </ligand>
    <ligandPart>
        <name>Fe</name>
        <dbReference type="ChEBI" id="CHEBI:18248"/>
    </ligandPart>
</feature>
<proteinExistence type="inferred from homology"/>
<evidence type="ECO:0000256" key="7">
    <source>
        <dbReference type="PIRSR" id="PIRSR602403-1"/>
    </source>
</evidence>
<evidence type="ECO:0000313" key="9">
    <source>
        <dbReference type="EMBL" id="PIL33517.1"/>
    </source>
</evidence>
<dbReference type="Pfam" id="PF00067">
    <property type="entry name" value="p450"/>
    <property type="match status" value="1"/>
</dbReference>
<evidence type="ECO:0000256" key="1">
    <source>
        <dbReference type="ARBA" id="ARBA00001971"/>
    </source>
</evidence>
<keyword evidence="5 7" id="KW-0408">Iron</keyword>
<evidence type="ECO:0000256" key="5">
    <source>
        <dbReference type="ARBA" id="ARBA00023004"/>
    </source>
</evidence>
<dbReference type="Gene3D" id="1.10.630.10">
    <property type="entry name" value="Cytochrome P450"/>
    <property type="match status" value="1"/>
</dbReference>
<dbReference type="InterPro" id="IPR036396">
    <property type="entry name" value="Cyt_P450_sf"/>
</dbReference>
<dbReference type="CDD" id="cd11041">
    <property type="entry name" value="CYP503A1-like"/>
    <property type="match status" value="1"/>
</dbReference>
<name>A0A2G8SIH1_9APHY</name>
<comment type="similarity">
    <text evidence="2 8">Belongs to the cytochrome P450 family.</text>
</comment>
<keyword evidence="6 8" id="KW-0503">Monooxygenase</keyword>
<dbReference type="InterPro" id="IPR002403">
    <property type="entry name" value="Cyt_P450_E_grp-IV"/>
</dbReference>
<comment type="caution">
    <text evidence="9">The sequence shown here is derived from an EMBL/GenBank/DDBJ whole genome shotgun (WGS) entry which is preliminary data.</text>
</comment>
<evidence type="ECO:0000256" key="6">
    <source>
        <dbReference type="ARBA" id="ARBA00023033"/>
    </source>
</evidence>
<dbReference type="PANTHER" id="PTHR46206">
    <property type="entry name" value="CYTOCHROME P450"/>
    <property type="match status" value="1"/>
</dbReference>
<evidence type="ECO:0000256" key="8">
    <source>
        <dbReference type="RuleBase" id="RU000461"/>
    </source>
</evidence>
<keyword evidence="3 7" id="KW-0479">Metal-binding</keyword>
<evidence type="ECO:0000256" key="2">
    <source>
        <dbReference type="ARBA" id="ARBA00010617"/>
    </source>
</evidence>
<dbReference type="GO" id="GO:0016705">
    <property type="term" value="F:oxidoreductase activity, acting on paired donors, with incorporation or reduction of molecular oxygen"/>
    <property type="evidence" value="ECO:0007669"/>
    <property type="project" value="InterPro"/>
</dbReference>
<dbReference type="PROSITE" id="PS00086">
    <property type="entry name" value="CYTOCHROME_P450"/>
    <property type="match status" value="1"/>
</dbReference>
<organism evidence="9 10">
    <name type="scientific">Ganoderma sinense ZZ0214-1</name>
    <dbReference type="NCBI Taxonomy" id="1077348"/>
    <lineage>
        <taxon>Eukaryota</taxon>
        <taxon>Fungi</taxon>
        <taxon>Dikarya</taxon>
        <taxon>Basidiomycota</taxon>
        <taxon>Agaricomycotina</taxon>
        <taxon>Agaricomycetes</taxon>
        <taxon>Polyporales</taxon>
        <taxon>Polyporaceae</taxon>
        <taxon>Ganoderma</taxon>
    </lineage>
</organism>
<dbReference type="InterPro" id="IPR017972">
    <property type="entry name" value="Cyt_P450_CS"/>
</dbReference>
<keyword evidence="10" id="KW-1185">Reference proteome</keyword>
<evidence type="ECO:0000256" key="3">
    <source>
        <dbReference type="ARBA" id="ARBA00022723"/>
    </source>
</evidence>
<dbReference type="PANTHER" id="PTHR46206:SF1">
    <property type="entry name" value="P450, PUTATIVE (EUROFUNG)-RELATED"/>
    <property type="match status" value="1"/>
</dbReference>
<dbReference type="EMBL" id="AYKW01000007">
    <property type="protein sequence ID" value="PIL33517.1"/>
    <property type="molecule type" value="Genomic_DNA"/>
</dbReference>
<dbReference type="Proteomes" id="UP000230002">
    <property type="component" value="Unassembled WGS sequence"/>
</dbReference>
<protein>
    <submittedName>
        <fullName evidence="9">Cytochrome P450</fullName>
    </submittedName>
</protein>
<gene>
    <name evidence="9" type="ORF">GSI_04140</name>
</gene>
<accession>A0A2G8SIH1</accession>
<dbReference type="GO" id="GO:0005506">
    <property type="term" value="F:iron ion binding"/>
    <property type="evidence" value="ECO:0007669"/>
    <property type="project" value="InterPro"/>
</dbReference>
<reference evidence="9 10" key="1">
    <citation type="journal article" date="2015" name="Sci. Rep.">
        <title>Chromosome-level genome map provides insights into diverse defense mechanisms in the medicinal fungus Ganoderma sinense.</title>
        <authorList>
            <person name="Zhu Y."/>
            <person name="Xu J."/>
            <person name="Sun C."/>
            <person name="Zhou S."/>
            <person name="Xu H."/>
            <person name="Nelson D.R."/>
            <person name="Qian J."/>
            <person name="Song J."/>
            <person name="Luo H."/>
            <person name="Xiang L."/>
            <person name="Li Y."/>
            <person name="Xu Z."/>
            <person name="Ji A."/>
            <person name="Wang L."/>
            <person name="Lu S."/>
            <person name="Hayward A."/>
            <person name="Sun W."/>
            <person name="Li X."/>
            <person name="Schwartz D.C."/>
            <person name="Wang Y."/>
            <person name="Chen S."/>
        </authorList>
    </citation>
    <scope>NUCLEOTIDE SEQUENCE [LARGE SCALE GENOMIC DNA]</scope>
    <source>
        <strain evidence="9 10">ZZ0214-1</strain>
    </source>
</reference>
<evidence type="ECO:0000313" key="10">
    <source>
        <dbReference type="Proteomes" id="UP000230002"/>
    </source>
</evidence>